<comment type="caution">
    <text evidence="1">The sequence shown here is derived from an EMBL/GenBank/DDBJ whole genome shotgun (WGS) entry which is preliminary data.</text>
</comment>
<evidence type="ECO:0000313" key="2">
    <source>
        <dbReference type="Proteomes" id="UP000789366"/>
    </source>
</evidence>
<dbReference type="Proteomes" id="UP000789366">
    <property type="component" value="Unassembled WGS sequence"/>
</dbReference>
<proteinExistence type="predicted"/>
<feature type="non-terminal residue" evidence="1">
    <location>
        <position position="1"/>
    </location>
</feature>
<protein>
    <submittedName>
        <fullName evidence="1">7532_t:CDS:1</fullName>
    </submittedName>
</protein>
<organism evidence="1 2">
    <name type="scientific">Cetraspora pellucida</name>
    <dbReference type="NCBI Taxonomy" id="1433469"/>
    <lineage>
        <taxon>Eukaryota</taxon>
        <taxon>Fungi</taxon>
        <taxon>Fungi incertae sedis</taxon>
        <taxon>Mucoromycota</taxon>
        <taxon>Glomeromycotina</taxon>
        <taxon>Glomeromycetes</taxon>
        <taxon>Diversisporales</taxon>
        <taxon>Gigasporaceae</taxon>
        <taxon>Cetraspora</taxon>
    </lineage>
</organism>
<reference evidence="1" key="1">
    <citation type="submission" date="2021-06" db="EMBL/GenBank/DDBJ databases">
        <authorList>
            <person name="Kallberg Y."/>
            <person name="Tangrot J."/>
            <person name="Rosling A."/>
        </authorList>
    </citation>
    <scope>NUCLEOTIDE SEQUENCE</scope>
    <source>
        <strain evidence="1">28 12/20/2015</strain>
    </source>
</reference>
<dbReference type="EMBL" id="CAJVPW010047835">
    <property type="protein sequence ID" value="CAG8760163.1"/>
    <property type="molecule type" value="Genomic_DNA"/>
</dbReference>
<keyword evidence="2" id="KW-1185">Reference proteome</keyword>
<evidence type="ECO:0000313" key="1">
    <source>
        <dbReference type="EMBL" id="CAG8760163.1"/>
    </source>
</evidence>
<name>A0ACA9QNI3_9GLOM</name>
<sequence>FLISYTAGGLIFDNQIWPETLLRRAIRLGWLDSGLSAKQGLVWC</sequence>
<gene>
    <name evidence="1" type="ORF">SPELUC_LOCUS15076</name>
</gene>
<accession>A0ACA9QNI3</accession>